<keyword evidence="2" id="KW-1185">Reference proteome</keyword>
<sequence length="79" mass="8268">MALGQAVHDRRVAMGLSEDGLADRLGVTVDEVEGIELGDPDTFRPTLLPLLARALEARVELRVVPGGEAGVTFSAEAVA</sequence>
<evidence type="ECO:0000313" key="2">
    <source>
        <dbReference type="Proteomes" id="UP001183420"/>
    </source>
</evidence>
<evidence type="ECO:0000313" key="1">
    <source>
        <dbReference type="EMBL" id="MDT0318214.1"/>
    </source>
</evidence>
<organism evidence="1 2">
    <name type="scientific">Streptomyces millisiae</name>
    <dbReference type="NCBI Taxonomy" id="3075542"/>
    <lineage>
        <taxon>Bacteria</taxon>
        <taxon>Bacillati</taxon>
        <taxon>Actinomycetota</taxon>
        <taxon>Actinomycetes</taxon>
        <taxon>Kitasatosporales</taxon>
        <taxon>Streptomycetaceae</taxon>
        <taxon>Streptomyces</taxon>
    </lineage>
</organism>
<dbReference type="RefSeq" id="WP_311596742.1">
    <property type="nucleotide sequence ID" value="NZ_JAVREM010000005.1"/>
</dbReference>
<gene>
    <name evidence="1" type="ORF">RNC47_07695</name>
</gene>
<dbReference type="InterPro" id="IPR010982">
    <property type="entry name" value="Lambda_DNA-bd_dom_sf"/>
</dbReference>
<accession>A0ABU2LKU5</accession>
<comment type="caution">
    <text evidence="1">The sequence shown here is derived from an EMBL/GenBank/DDBJ whole genome shotgun (WGS) entry which is preliminary data.</text>
</comment>
<dbReference type="EMBL" id="JAVREM010000005">
    <property type="protein sequence ID" value="MDT0318214.1"/>
    <property type="molecule type" value="Genomic_DNA"/>
</dbReference>
<dbReference type="Proteomes" id="UP001183420">
    <property type="component" value="Unassembled WGS sequence"/>
</dbReference>
<dbReference type="SUPFAM" id="SSF47413">
    <property type="entry name" value="lambda repressor-like DNA-binding domains"/>
    <property type="match status" value="1"/>
</dbReference>
<proteinExistence type="predicted"/>
<dbReference type="Gene3D" id="1.10.260.40">
    <property type="entry name" value="lambda repressor-like DNA-binding domains"/>
    <property type="match status" value="1"/>
</dbReference>
<protein>
    <submittedName>
        <fullName evidence="1">Helix-turn-helix transcriptional regulator</fullName>
    </submittedName>
</protein>
<reference evidence="2" key="1">
    <citation type="submission" date="2023-07" db="EMBL/GenBank/DDBJ databases">
        <title>30 novel species of actinomycetes from the DSMZ collection.</title>
        <authorList>
            <person name="Nouioui I."/>
        </authorList>
    </citation>
    <scope>NUCLEOTIDE SEQUENCE [LARGE SCALE GENOMIC DNA]</scope>
    <source>
        <strain evidence="2">DSM 44918</strain>
    </source>
</reference>
<name>A0ABU2LKU5_9ACTN</name>